<dbReference type="PROSITE" id="PS51819">
    <property type="entry name" value="VOC"/>
    <property type="match status" value="1"/>
</dbReference>
<dbReference type="InterPro" id="IPR029068">
    <property type="entry name" value="Glyas_Bleomycin-R_OHBP_Dase"/>
</dbReference>
<dbReference type="GO" id="GO:0005737">
    <property type="term" value="C:cytoplasm"/>
    <property type="evidence" value="ECO:0007669"/>
    <property type="project" value="TreeGrafter"/>
</dbReference>
<dbReference type="PROSITE" id="PS00934">
    <property type="entry name" value="GLYOXALASE_I_1"/>
    <property type="match status" value="1"/>
</dbReference>
<gene>
    <name evidence="3" type="ORF">METZ01_LOCUS510837</name>
</gene>
<evidence type="ECO:0000256" key="1">
    <source>
        <dbReference type="ARBA" id="ARBA00022723"/>
    </source>
</evidence>
<organism evidence="3">
    <name type="scientific">marine metagenome</name>
    <dbReference type="NCBI Taxonomy" id="408172"/>
    <lineage>
        <taxon>unclassified sequences</taxon>
        <taxon>metagenomes</taxon>
        <taxon>ecological metagenomes</taxon>
    </lineage>
</organism>
<dbReference type="PANTHER" id="PTHR46036:SF5">
    <property type="entry name" value="LACTOYLGLUTATHIONE LYASE"/>
    <property type="match status" value="1"/>
</dbReference>
<feature type="domain" description="VOC" evidence="2">
    <location>
        <begin position="50"/>
        <end position="168"/>
    </location>
</feature>
<evidence type="ECO:0000259" key="2">
    <source>
        <dbReference type="PROSITE" id="PS51819"/>
    </source>
</evidence>
<evidence type="ECO:0000313" key="3">
    <source>
        <dbReference type="EMBL" id="SVE57983.1"/>
    </source>
</evidence>
<dbReference type="InterPro" id="IPR037523">
    <property type="entry name" value="VOC_core"/>
</dbReference>
<sequence length="169" mass="19537">MQNSLLSNGKKKKPQEPVYRVWAGYDPKKTGEKKEVKIPLNKDSGFKDMKLAHTMIRIRNLEASLEFYCSFLGLQEVRRKDLGNEATLVFLSDDAGNYHIELTLNRDGRDYTLGDQFGHLAFHVDDLDAVISKVKENGWWFRQSKSTSSSRYIFLKDPDGYDIEILQEK</sequence>
<dbReference type="InterPro" id="IPR004360">
    <property type="entry name" value="Glyas_Fos-R_dOase_dom"/>
</dbReference>
<dbReference type="GO" id="GO:0046872">
    <property type="term" value="F:metal ion binding"/>
    <property type="evidence" value="ECO:0007669"/>
    <property type="project" value="UniProtKB-KW"/>
</dbReference>
<dbReference type="SUPFAM" id="SSF54593">
    <property type="entry name" value="Glyoxalase/Bleomycin resistance protein/Dihydroxybiphenyl dioxygenase"/>
    <property type="match status" value="1"/>
</dbReference>
<keyword evidence="1" id="KW-0479">Metal-binding</keyword>
<protein>
    <recommendedName>
        <fullName evidence="2">VOC domain-containing protein</fullName>
    </recommendedName>
</protein>
<reference evidence="3" key="1">
    <citation type="submission" date="2018-05" db="EMBL/GenBank/DDBJ databases">
        <authorList>
            <person name="Lanie J.A."/>
            <person name="Ng W.-L."/>
            <person name="Kazmierczak K.M."/>
            <person name="Andrzejewski T.M."/>
            <person name="Davidsen T.M."/>
            <person name="Wayne K.J."/>
            <person name="Tettelin H."/>
            <person name="Glass J.I."/>
            <person name="Rusch D."/>
            <person name="Podicherti R."/>
            <person name="Tsui H.-C.T."/>
            <person name="Winkler M.E."/>
        </authorList>
    </citation>
    <scope>NUCLEOTIDE SEQUENCE</scope>
</reference>
<dbReference type="InterPro" id="IPR018146">
    <property type="entry name" value="Glyoxalase_1_CS"/>
</dbReference>
<dbReference type="Gene3D" id="3.10.180.10">
    <property type="entry name" value="2,3-Dihydroxybiphenyl 1,2-Dioxygenase, domain 1"/>
    <property type="match status" value="1"/>
</dbReference>
<dbReference type="GO" id="GO:0019243">
    <property type="term" value="P:methylglyoxal catabolic process to D-lactate via S-lactoyl-glutathione"/>
    <property type="evidence" value="ECO:0007669"/>
    <property type="project" value="TreeGrafter"/>
</dbReference>
<dbReference type="Pfam" id="PF00903">
    <property type="entry name" value="Glyoxalase"/>
    <property type="match status" value="1"/>
</dbReference>
<dbReference type="GO" id="GO:0004462">
    <property type="term" value="F:lactoylglutathione lyase activity"/>
    <property type="evidence" value="ECO:0007669"/>
    <property type="project" value="InterPro"/>
</dbReference>
<name>A0A383ENE3_9ZZZZ</name>
<dbReference type="EMBL" id="UINC01227200">
    <property type="protein sequence ID" value="SVE57983.1"/>
    <property type="molecule type" value="Genomic_DNA"/>
</dbReference>
<dbReference type="AlphaFoldDB" id="A0A383ENE3"/>
<dbReference type="PANTHER" id="PTHR46036">
    <property type="entry name" value="LACTOYLGLUTATHIONE LYASE"/>
    <property type="match status" value="1"/>
</dbReference>
<proteinExistence type="predicted"/>
<accession>A0A383ENE3</accession>